<evidence type="ECO:0000259" key="12">
    <source>
        <dbReference type="PROSITE" id="PS50112"/>
    </source>
</evidence>
<dbReference type="InterPro" id="IPR000700">
    <property type="entry name" value="PAS-assoc_C"/>
</dbReference>
<dbReference type="Pfam" id="PF02518">
    <property type="entry name" value="HATPase_c"/>
    <property type="match status" value="1"/>
</dbReference>
<dbReference type="PANTHER" id="PTHR43065">
    <property type="entry name" value="SENSOR HISTIDINE KINASE"/>
    <property type="match status" value="1"/>
</dbReference>
<dbReference type="PROSITE" id="PS50112">
    <property type="entry name" value="PAS"/>
    <property type="match status" value="1"/>
</dbReference>
<dbReference type="InterPro" id="IPR004358">
    <property type="entry name" value="Sig_transdc_His_kin-like_C"/>
</dbReference>
<evidence type="ECO:0000256" key="6">
    <source>
        <dbReference type="ARBA" id="ARBA00022777"/>
    </source>
</evidence>
<comment type="caution">
    <text evidence="14">The sequence shown here is derived from an EMBL/GenBank/DDBJ whole genome shotgun (WGS) entry which is preliminary data.</text>
</comment>
<dbReference type="Pfam" id="PF00512">
    <property type="entry name" value="HisKA"/>
    <property type="match status" value="1"/>
</dbReference>
<feature type="domain" description="Histidine kinase" evidence="10">
    <location>
        <begin position="512"/>
        <end position="737"/>
    </location>
</feature>
<dbReference type="InterPro" id="IPR003661">
    <property type="entry name" value="HisK_dim/P_dom"/>
</dbReference>
<keyword evidence="3 9" id="KW-0597">Phosphoprotein</keyword>
<evidence type="ECO:0000256" key="8">
    <source>
        <dbReference type="ARBA" id="ARBA00023012"/>
    </source>
</evidence>
<protein>
    <recommendedName>
        <fullName evidence="2">histidine kinase</fullName>
        <ecNumber evidence="2">2.7.13.3</ecNumber>
    </recommendedName>
</protein>
<dbReference type="SUPFAM" id="SSF47384">
    <property type="entry name" value="Homodimeric domain of signal transducing histidine kinase"/>
    <property type="match status" value="1"/>
</dbReference>
<dbReference type="SMART" id="SM00448">
    <property type="entry name" value="REC"/>
    <property type="match status" value="1"/>
</dbReference>
<dbReference type="GO" id="GO:0000155">
    <property type="term" value="F:phosphorelay sensor kinase activity"/>
    <property type="evidence" value="ECO:0007669"/>
    <property type="project" value="InterPro"/>
</dbReference>
<dbReference type="GO" id="GO:0005524">
    <property type="term" value="F:ATP binding"/>
    <property type="evidence" value="ECO:0007669"/>
    <property type="project" value="UniProtKB-KW"/>
</dbReference>
<dbReference type="Gene3D" id="3.30.450.20">
    <property type="entry name" value="PAS domain"/>
    <property type="match status" value="1"/>
</dbReference>
<dbReference type="Pfam" id="PF00989">
    <property type="entry name" value="PAS"/>
    <property type="match status" value="1"/>
</dbReference>
<organism evidence="14 15">
    <name type="scientific">Mariprofundus micogutta</name>
    <dbReference type="NCBI Taxonomy" id="1921010"/>
    <lineage>
        <taxon>Bacteria</taxon>
        <taxon>Pseudomonadati</taxon>
        <taxon>Pseudomonadota</taxon>
        <taxon>Candidatius Mariprofundia</taxon>
        <taxon>Mariprofundales</taxon>
        <taxon>Mariprofundaceae</taxon>
        <taxon>Mariprofundus</taxon>
    </lineage>
</organism>
<gene>
    <name evidence="14" type="ORF">MMIC_P0340</name>
</gene>
<dbReference type="CDD" id="cd00130">
    <property type="entry name" value="PAS"/>
    <property type="match status" value="1"/>
</dbReference>
<dbReference type="Gene3D" id="3.40.50.2300">
    <property type="match status" value="1"/>
</dbReference>
<evidence type="ECO:0000313" key="14">
    <source>
        <dbReference type="EMBL" id="GAV19406.1"/>
    </source>
</evidence>
<dbReference type="PROSITE" id="PS50109">
    <property type="entry name" value="HIS_KIN"/>
    <property type="match status" value="1"/>
</dbReference>
<dbReference type="InterPro" id="IPR013767">
    <property type="entry name" value="PAS_fold"/>
</dbReference>
<dbReference type="SMART" id="SM00387">
    <property type="entry name" value="HATPase_c"/>
    <property type="match status" value="1"/>
</dbReference>
<dbReference type="RefSeq" id="WP_227819297.1">
    <property type="nucleotide sequence ID" value="NZ_BDFD01000002.1"/>
</dbReference>
<accession>A0A1L8CKH4</accession>
<name>A0A1L8CKH4_9PROT</name>
<keyword evidence="15" id="KW-1185">Reference proteome</keyword>
<dbReference type="PANTHER" id="PTHR43065:SF42">
    <property type="entry name" value="TWO-COMPONENT SENSOR PPRA"/>
    <property type="match status" value="1"/>
</dbReference>
<evidence type="ECO:0000259" key="10">
    <source>
        <dbReference type="PROSITE" id="PS50109"/>
    </source>
</evidence>
<dbReference type="InterPro" id="IPR011006">
    <property type="entry name" value="CheY-like_superfamily"/>
</dbReference>
<keyword evidence="4" id="KW-0808">Transferase</keyword>
<dbReference type="SUPFAM" id="SSF55874">
    <property type="entry name" value="ATPase domain of HSP90 chaperone/DNA topoisomerase II/histidine kinase"/>
    <property type="match status" value="1"/>
</dbReference>
<evidence type="ECO:0000256" key="4">
    <source>
        <dbReference type="ARBA" id="ARBA00022679"/>
    </source>
</evidence>
<dbReference type="Gene3D" id="3.30.565.10">
    <property type="entry name" value="Histidine kinase-like ATPase, C-terminal domain"/>
    <property type="match status" value="1"/>
</dbReference>
<evidence type="ECO:0000256" key="3">
    <source>
        <dbReference type="ARBA" id="ARBA00022553"/>
    </source>
</evidence>
<evidence type="ECO:0000256" key="9">
    <source>
        <dbReference type="PROSITE-ProRule" id="PRU00169"/>
    </source>
</evidence>
<dbReference type="Gene3D" id="1.10.287.130">
    <property type="match status" value="1"/>
</dbReference>
<evidence type="ECO:0000259" key="11">
    <source>
        <dbReference type="PROSITE" id="PS50110"/>
    </source>
</evidence>
<dbReference type="AlphaFoldDB" id="A0A1L8CKH4"/>
<feature type="domain" description="Response regulatory" evidence="11">
    <location>
        <begin position="758"/>
        <end position="874"/>
    </location>
</feature>
<feature type="domain" description="PAC" evidence="13">
    <location>
        <begin position="441"/>
        <end position="492"/>
    </location>
</feature>
<dbReference type="InterPro" id="IPR036890">
    <property type="entry name" value="HATPase_C_sf"/>
</dbReference>
<evidence type="ECO:0000313" key="15">
    <source>
        <dbReference type="Proteomes" id="UP000231632"/>
    </source>
</evidence>
<dbReference type="InterPro" id="IPR001789">
    <property type="entry name" value="Sig_transdc_resp-reg_receiver"/>
</dbReference>
<dbReference type="SMART" id="SM00388">
    <property type="entry name" value="HisKA"/>
    <property type="match status" value="1"/>
</dbReference>
<keyword evidence="7" id="KW-0067">ATP-binding</keyword>
<dbReference type="NCBIfam" id="TIGR00229">
    <property type="entry name" value="sensory_box"/>
    <property type="match status" value="1"/>
</dbReference>
<dbReference type="SMART" id="SM00091">
    <property type="entry name" value="PAS"/>
    <property type="match status" value="1"/>
</dbReference>
<dbReference type="PRINTS" id="PR00344">
    <property type="entry name" value="BCTRLSENSOR"/>
</dbReference>
<feature type="modified residue" description="4-aspartylphosphate" evidence="9">
    <location>
        <position position="809"/>
    </location>
</feature>
<dbReference type="InterPro" id="IPR000014">
    <property type="entry name" value="PAS"/>
</dbReference>
<dbReference type="InterPro" id="IPR003594">
    <property type="entry name" value="HATPase_dom"/>
</dbReference>
<evidence type="ECO:0000256" key="5">
    <source>
        <dbReference type="ARBA" id="ARBA00022741"/>
    </source>
</evidence>
<dbReference type="EC" id="2.7.13.3" evidence="2"/>
<dbReference type="Proteomes" id="UP000231632">
    <property type="component" value="Unassembled WGS sequence"/>
</dbReference>
<evidence type="ECO:0000256" key="2">
    <source>
        <dbReference type="ARBA" id="ARBA00012438"/>
    </source>
</evidence>
<feature type="domain" description="PAS" evidence="12">
    <location>
        <begin position="368"/>
        <end position="419"/>
    </location>
</feature>
<dbReference type="CDD" id="cd00082">
    <property type="entry name" value="HisKA"/>
    <property type="match status" value="1"/>
</dbReference>
<evidence type="ECO:0000256" key="1">
    <source>
        <dbReference type="ARBA" id="ARBA00000085"/>
    </source>
</evidence>
<dbReference type="GO" id="GO:0006355">
    <property type="term" value="P:regulation of DNA-templated transcription"/>
    <property type="evidence" value="ECO:0007669"/>
    <property type="project" value="InterPro"/>
</dbReference>
<dbReference type="PROSITE" id="PS50110">
    <property type="entry name" value="RESPONSE_REGULATORY"/>
    <property type="match status" value="1"/>
</dbReference>
<keyword evidence="6" id="KW-0418">Kinase</keyword>
<evidence type="ECO:0000256" key="7">
    <source>
        <dbReference type="ARBA" id="ARBA00022840"/>
    </source>
</evidence>
<evidence type="ECO:0000259" key="13">
    <source>
        <dbReference type="PROSITE" id="PS50113"/>
    </source>
</evidence>
<dbReference type="EMBL" id="BDFD01000002">
    <property type="protein sequence ID" value="GAV19406.1"/>
    <property type="molecule type" value="Genomic_DNA"/>
</dbReference>
<reference evidence="14 15" key="1">
    <citation type="journal article" date="2017" name="Arch. Microbiol.">
        <title>Mariprofundus micogutta sp. nov., a novel iron-oxidizing zetaproteobacterium isolated from a deep-sea hydrothermal field at the Bayonnaise knoll of the Izu-Ogasawara arc, and a description of Mariprofundales ord. nov. and Zetaproteobacteria classis nov.</title>
        <authorList>
            <person name="Makita H."/>
            <person name="Tanaka E."/>
            <person name="Mitsunobu S."/>
            <person name="Miyazaki M."/>
            <person name="Nunoura T."/>
            <person name="Uematsu K."/>
            <person name="Takaki Y."/>
            <person name="Nishi S."/>
            <person name="Shimamura S."/>
            <person name="Takai K."/>
        </authorList>
    </citation>
    <scope>NUCLEOTIDE SEQUENCE [LARGE SCALE GENOMIC DNA]</scope>
    <source>
        <strain evidence="14 15">ET2</strain>
    </source>
</reference>
<dbReference type="Pfam" id="PF00072">
    <property type="entry name" value="Response_reg"/>
    <property type="match status" value="1"/>
</dbReference>
<dbReference type="InterPro" id="IPR036097">
    <property type="entry name" value="HisK_dim/P_sf"/>
</dbReference>
<dbReference type="PROSITE" id="PS50113">
    <property type="entry name" value="PAC"/>
    <property type="match status" value="1"/>
</dbReference>
<dbReference type="InterPro" id="IPR005467">
    <property type="entry name" value="His_kinase_dom"/>
</dbReference>
<dbReference type="SUPFAM" id="SSF52172">
    <property type="entry name" value="CheY-like"/>
    <property type="match status" value="1"/>
</dbReference>
<proteinExistence type="predicted"/>
<sequence length="878" mass="97306">MQESMRARRDIGMTVNGWFVAALFLLLASLLSWFSLNAIRSNTLEAVQAEMQALNHWVDSDLASQGAEMTGEIASLISENMFLNKLAVEINGAGTADSRFNLRRDLAAWMVSHEYRDFFVFDASGILVAGMRDAELGNAMPEAVSHHLHAVMSGSHKVTHPFATPDGPRMWVMLPVTDNKGAHIGVFALELAESRHFSVTTVKGRSGKSSETYLVSREGLLLSSSRFESDLRDVGLLKPAQSSVLAIRAADPGALLTKAQPLPANMEQWPLTHAVDGLLKHPDGADMQGYRDYRGVRVFGVWQWDRMLDLGIITEVDADEALSEYYHIRNLLLTLLAGLIIIAVILLRGYSHYRSRLEYEAAYHKDLLLESTAEAIYGIDPQGCCTFANKSCVRLLGFDNAEQLLGKNMHALVHHTHPDGTPYEPQSCHIMRSFHQKTRVYKRDEVFWRRDGSSFPVEYWSHPVFDGDETIGCVVTFLDISELRDAERQRSRIEKQVQHAQRLESLGILAGGIAHDFNNILSAILGNAALAQRRVVNDPVDAKEKLEKIVQSCDRASVLCRQMLAYSGKGKFVVRPLNLSDSVEEITHLLEVSLEKGVVLKYSLAESLPAVEADEAQIQQLIMNLVTNANEAIGKKSGVISISTGVMQADSSYLLDCFGDNPVQGRYAYVEVNDTGCGMDAETRDKIFDPFFTTKFTGRGLGMSAVLGIVRGHKGALKLYSELGRGTSFKFLLPVSGSGVLDQTVELSRHDLWHGHGLIMVVDDEETVRETAIMMLEDMGFTTIGVENGVQALDVYRQRGSGIAGVLMDLTMPKMGGEECFSELRRINPDIKVVLTSGYNEQDAIQHFTGKRLAAFIQKPVSPDRLREVMHKVMEDEA</sequence>
<comment type="catalytic activity">
    <reaction evidence="1">
        <text>ATP + protein L-histidine = ADP + protein N-phospho-L-histidine.</text>
        <dbReference type="EC" id="2.7.13.3"/>
    </reaction>
</comment>
<keyword evidence="5" id="KW-0547">Nucleotide-binding</keyword>
<keyword evidence="8" id="KW-0902">Two-component regulatory system</keyword>
<dbReference type="SUPFAM" id="SSF55785">
    <property type="entry name" value="PYP-like sensor domain (PAS domain)"/>
    <property type="match status" value="1"/>
</dbReference>
<dbReference type="InterPro" id="IPR035965">
    <property type="entry name" value="PAS-like_dom_sf"/>
</dbReference>
<dbReference type="STRING" id="1921010.MMIC_P0340"/>